<dbReference type="SUPFAM" id="SSF56935">
    <property type="entry name" value="Porins"/>
    <property type="match status" value="1"/>
</dbReference>
<protein>
    <recommendedName>
        <fullName evidence="3">Outer membrane protein transport protein, Ompp1/FadL/TodX family</fullName>
    </recommendedName>
</protein>
<dbReference type="RefSeq" id="WP_323982503.1">
    <property type="nucleotide sequence ID" value="NZ_JAYKBW010000002.1"/>
</dbReference>
<gene>
    <name evidence="1" type="ORF">VJJ08_01785</name>
</gene>
<comment type="caution">
    <text evidence="1">The sequence shown here is derived from an EMBL/GenBank/DDBJ whole genome shotgun (WGS) entry which is preliminary data.</text>
</comment>
<sequence length="415" mass="46356">MRLPIVLALFLVTFAYGQKGTNSPFSYYGLGEKRFGGNTENALMGGMNAYVDSTRVDVRNPASLAKLTRTTFSLATSYDIRKMETPASSYNERTFLLDYLNLSFPVYKNLGVSVGLRPYTSVGYRLISKETLNGREQYYSYEGSGGVNQAYLAAGYEVVKGLRFGVSGGFNFGKSEWQNLYSSPSFLYISREDSQSLYRGVSYALGVQYERDLTKDLSLSVGLNYVPEASLRSINNLTLYSLRPAKENFLIKDSRNITDPNLAKTYLTLPSVWDFSAGVGNSDQWFVGATVSYSDMSAFSNPFVTSSFVSYEKANKFSLGGFYLPHNSIYAKYWKRVTYRAGLYYEHTGIVLKDKSINDFGITFGASLPIQGLSNATIGAAWGQRGDGSVLKENYLTLKVALTLNDKWFQRTKYH</sequence>
<dbReference type="EMBL" id="JAYKBW010000002">
    <property type="protein sequence ID" value="MEB3074029.1"/>
    <property type="molecule type" value="Genomic_DNA"/>
</dbReference>
<accession>A0ABU5Z4Y8</accession>
<organism evidence="1 2">
    <name type="scientific">Capnocytophaga gingivalis</name>
    <dbReference type="NCBI Taxonomy" id="1017"/>
    <lineage>
        <taxon>Bacteria</taxon>
        <taxon>Pseudomonadati</taxon>
        <taxon>Bacteroidota</taxon>
        <taxon>Flavobacteriia</taxon>
        <taxon>Flavobacteriales</taxon>
        <taxon>Flavobacteriaceae</taxon>
        <taxon>Capnocytophaga</taxon>
    </lineage>
</organism>
<keyword evidence="2" id="KW-1185">Reference proteome</keyword>
<dbReference type="Gene3D" id="2.40.160.60">
    <property type="entry name" value="Outer membrane protein transport protein (OMPP1/FadL/TodX)"/>
    <property type="match status" value="1"/>
</dbReference>
<evidence type="ECO:0008006" key="3">
    <source>
        <dbReference type="Google" id="ProtNLM"/>
    </source>
</evidence>
<evidence type="ECO:0000313" key="1">
    <source>
        <dbReference type="EMBL" id="MEB3074029.1"/>
    </source>
</evidence>
<reference evidence="1 2" key="1">
    <citation type="submission" date="2023-12" db="EMBL/GenBank/DDBJ databases">
        <title>Genomic sequences of Capnocytophaga and Parvimonas strains.</title>
        <authorList>
            <person name="Watt R.M."/>
            <person name="Wang M."/>
            <person name="Yang T."/>
            <person name="Tong W.M."/>
        </authorList>
    </citation>
    <scope>NUCLEOTIDE SEQUENCE [LARGE SCALE GENOMIC DNA]</scope>
    <source>
        <strain evidence="1 2">CCUG 13096</strain>
    </source>
</reference>
<proteinExistence type="predicted"/>
<evidence type="ECO:0000313" key="2">
    <source>
        <dbReference type="Proteomes" id="UP001311730"/>
    </source>
</evidence>
<name>A0ABU5Z4Y8_9FLAO</name>
<dbReference type="Proteomes" id="UP001311730">
    <property type="component" value="Unassembled WGS sequence"/>
</dbReference>